<dbReference type="STRING" id="335543.Sfum_1104"/>
<sequence length="159" mass="18135">MRKYTFSSEELIRLLEETINLFLKYQFQHGFEEPGARVAAIMDTLNGETGCPQLQDSYRWDCDAVYNNLAEILSKGSPIEEPADAFNCAKTLADILVFMKRVTANNELGPDDRKTFSEILGALEVLARRITEYERRVIGIEMLPTSDIMYLKPTSEVEE</sequence>
<protein>
    <submittedName>
        <fullName evidence="1">Uncharacterized protein</fullName>
    </submittedName>
</protein>
<dbReference type="InParanoid" id="A0LH95"/>
<dbReference type="Proteomes" id="UP000001784">
    <property type="component" value="Chromosome"/>
</dbReference>
<reference evidence="1 2" key="1">
    <citation type="submission" date="2006-10" db="EMBL/GenBank/DDBJ databases">
        <title>Complete sequence of Syntrophobacter fumaroxidans MPOB.</title>
        <authorList>
            <consortium name="US DOE Joint Genome Institute"/>
            <person name="Copeland A."/>
            <person name="Lucas S."/>
            <person name="Lapidus A."/>
            <person name="Barry K."/>
            <person name="Detter J.C."/>
            <person name="Glavina del Rio T."/>
            <person name="Hammon N."/>
            <person name="Israni S."/>
            <person name="Pitluck S."/>
            <person name="Goltsman E.G."/>
            <person name="Martinez M."/>
            <person name="Schmutz J."/>
            <person name="Larimer F."/>
            <person name="Land M."/>
            <person name="Hauser L."/>
            <person name="Kyrpides N."/>
            <person name="Kim E."/>
            <person name="Boone D.R."/>
            <person name="Brockman F."/>
            <person name="Culley D."/>
            <person name="Ferry J."/>
            <person name="Gunsalus R."/>
            <person name="McInerney M.J."/>
            <person name="Morrison M."/>
            <person name="Plugge C."/>
            <person name="Rohlin L."/>
            <person name="Scholten J."/>
            <person name="Sieber J."/>
            <person name="Stams A.J.M."/>
            <person name="Worm P."/>
            <person name="Henstra A.M."/>
            <person name="Richardson P."/>
        </authorList>
    </citation>
    <scope>NUCLEOTIDE SEQUENCE [LARGE SCALE GENOMIC DNA]</scope>
    <source>
        <strain evidence="2">DSM 10017 / MPOB</strain>
    </source>
</reference>
<name>A0LH95_SYNFM</name>
<dbReference type="EMBL" id="CP000478">
    <property type="protein sequence ID" value="ABK16797.1"/>
    <property type="molecule type" value="Genomic_DNA"/>
</dbReference>
<organism evidence="1 2">
    <name type="scientific">Syntrophobacter fumaroxidans (strain DSM 10017 / MPOB)</name>
    <dbReference type="NCBI Taxonomy" id="335543"/>
    <lineage>
        <taxon>Bacteria</taxon>
        <taxon>Pseudomonadati</taxon>
        <taxon>Thermodesulfobacteriota</taxon>
        <taxon>Syntrophobacteria</taxon>
        <taxon>Syntrophobacterales</taxon>
        <taxon>Syntrophobacteraceae</taxon>
        <taxon>Syntrophobacter</taxon>
    </lineage>
</organism>
<dbReference type="RefSeq" id="WP_011697968.1">
    <property type="nucleotide sequence ID" value="NC_008554.1"/>
</dbReference>
<keyword evidence="2" id="KW-1185">Reference proteome</keyword>
<gene>
    <name evidence="1" type="ordered locus">Sfum_1104</name>
</gene>
<dbReference type="OrthoDB" id="10013078at2"/>
<dbReference type="AlphaFoldDB" id="A0LH95"/>
<dbReference type="KEGG" id="sfu:Sfum_1104"/>
<evidence type="ECO:0000313" key="2">
    <source>
        <dbReference type="Proteomes" id="UP000001784"/>
    </source>
</evidence>
<dbReference type="HOGENOM" id="CLU_1659853_0_0_7"/>
<accession>A0LH95</accession>
<evidence type="ECO:0000313" key="1">
    <source>
        <dbReference type="EMBL" id="ABK16797.1"/>
    </source>
</evidence>
<proteinExistence type="predicted"/>